<evidence type="ECO:0000313" key="4">
    <source>
        <dbReference type="EMBL" id="OIJ64962.1"/>
    </source>
</evidence>
<name>A0A1J4NS74_9ACTN</name>
<dbReference type="PANTHER" id="PTHR35807">
    <property type="entry name" value="TRANSCRIPTIONAL REGULATOR REDD-RELATED"/>
    <property type="match status" value="1"/>
</dbReference>
<dbReference type="SMART" id="SM01043">
    <property type="entry name" value="BTAD"/>
    <property type="match status" value="1"/>
</dbReference>
<feature type="domain" description="Bacterial transcriptional activator" evidence="3">
    <location>
        <begin position="416"/>
        <end position="557"/>
    </location>
</feature>
<dbReference type="InterPro" id="IPR005158">
    <property type="entry name" value="BTAD"/>
</dbReference>
<dbReference type="Proteomes" id="UP000034196">
    <property type="component" value="Unassembled WGS sequence"/>
</dbReference>
<dbReference type="AlphaFoldDB" id="A0A1J4NS74"/>
<gene>
    <name evidence="4" type="ORF">WN71_026100</name>
</gene>
<proteinExistence type="predicted"/>
<evidence type="ECO:0000313" key="5">
    <source>
        <dbReference type="Proteomes" id="UP000034196"/>
    </source>
</evidence>
<reference evidence="4" key="1">
    <citation type="submission" date="2016-10" db="EMBL/GenBank/DDBJ databases">
        <title>Genome sequence of Streptomyces mangrovisoli MUSC 149.</title>
        <authorList>
            <person name="Lee L.-H."/>
            <person name="Ser H.-L."/>
        </authorList>
    </citation>
    <scope>NUCLEOTIDE SEQUENCE [LARGE SCALE GENOMIC DNA]</scope>
    <source>
        <strain evidence="4">MUSC 149</strain>
    </source>
</reference>
<feature type="compositionally biased region" description="Low complexity" evidence="2">
    <location>
        <begin position="303"/>
        <end position="316"/>
    </location>
</feature>
<dbReference type="InterPro" id="IPR011990">
    <property type="entry name" value="TPR-like_helical_dom_sf"/>
</dbReference>
<organism evidence="4 5">
    <name type="scientific">Streptomyces mangrovisoli</name>
    <dbReference type="NCBI Taxonomy" id="1428628"/>
    <lineage>
        <taxon>Bacteria</taxon>
        <taxon>Bacillati</taxon>
        <taxon>Actinomycetota</taxon>
        <taxon>Actinomycetes</taxon>
        <taxon>Kitasatosporales</taxon>
        <taxon>Streptomycetaceae</taxon>
        <taxon>Streptomyces</taxon>
    </lineage>
</organism>
<dbReference type="InterPro" id="IPR036388">
    <property type="entry name" value="WH-like_DNA-bd_sf"/>
</dbReference>
<dbReference type="Gene3D" id="1.10.10.10">
    <property type="entry name" value="Winged helix-like DNA-binding domain superfamily/Winged helix DNA-binding domain"/>
    <property type="match status" value="1"/>
</dbReference>
<dbReference type="STRING" id="1428628.WN71_026100"/>
<dbReference type="EMBL" id="LAVA02000067">
    <property type="protein sequence ID" value="OIJ64962.1"/>
    <property type="molecule type" value="Genomic_DNA"/>
</dbReference>
<sequence>MLPHDQLLRPIAPFTRGADGWWLLPDKPELLTPEQARHTPAPYPALATLGTTPGGGGLILVDLNRHPVLLLDGPAGDVTQICAALALELALAPWAGGAALFTVAFGQDLPALFPGRRIHPVADTTQALRELGERLLEAHQHPDTPQNPCLLLSAQPLDNDTARHLAALLAQDGPTSLTVVAPAQKAIAHLPHAPVLDAGDHGPQHLDADTGPIILQRLDETAYRQIISALAQPPGTGRREESSSADTRPRTPPGDAPCEPPEHAETPAPRYDRTSSEATDVPSPALPAAVPRPPASLTLGPEPAGAVVPPDAADAGNRPQAPQIRVLGAVEVDGIASTGHGPRTAQLAALLYFRPGRTTDAVCTDMDPHTPWTPNTLYARLHQLRRALGNDADGNPYVPRRGRTEDAYRLHPGIRCDWTAFQHLTRTALTQGTDGLAPLEQALQLVRGRPFGNRPLPWAEPLQQDMVTQIVYTAHTVAALRIQPGRHLDLTAARQAITIGLEADAGAEVLYRAWMNIEAMSGNRSGVHAAVTRVHDVSRTLGVALEKETEDLIHHLLSGSASGQGGDR</sequence>
<dbReference type="Gene3D" id="1.25.40.10">
    <property type="entry name" value="Tetratricopeptide repeat domain"/>
    <property type="match status" value="1"/>
</dbReference>
<evidence type="ECO:0000256" key="2">
    <source>
        <dbReference type="SAM" id="MobiDB-lite"/>
    </source>
</evidence>
<comment type="caution">
    <text evidence="4">The sequence shown here is derived from an EMBL/GenBank/DDBJ whole genome shotgun (WGS) entry which is preliminary data.</text>
</comment>
<keyword evidence="1" id="KW-0902">Two-component regulatory system</keyword>
<feature type="region of interest" description="Disordered" evidence="2">
    <location>
        <begin position="228"/>
        <end position="318"/>
    </location>
</feature>
<feature type="compositionally biased region" description="Basic and acidic residues" evidence="2">
    <location>
        <begin position="260"/>
        <end position="275"/>
    </location>
</feature>
<evidence type="ECO:0000259" key="3">
    <source>
        <dbReference type="SMART" id="SM01043"/>
    </source>
</evidence>
<evidence type="ECO:0000256" key="1">
    <source>
        <dbReference type="ARBA" id="ARBA00023012"/>
    </source>
</evidence>
<dbReference type="InterPro" id="IPR051677">
    <property type="entry name" value="AfsR-DnrI-RedD_regulator"/>
</dbReference>
<protein>
    <recommendedName>
        <fullName evidence="3">Bacterial transcriptional activator domain-containing protein</fullName>
    </recommendedName>
</protein>
<accession>A0A1J4NS74</accession>
<feature type="compositionally biased region" description="Pro residues" evidence="2">
    <location>
        <begin position="250"/>
        <end position="259"/>
    </location>
</feature>
<dbReference type="PANTHER" id="PTHR35807:SF2">
    <property type="entry name" value="TRANSCRIPTIONAL ACTIVATOR DOMAIN"/>
    <property type="match status" value="1"/>
</dbReference>
<keyword evidence="5" id="KW-1185">Reference proteome</keyword>
<dbReference type="GO" id="GO:0000160">
    <property type="term" value="P:phosphorelay signal transduction system"/>
    <property type="evidence" value="ECO:0007669"/>
    <property type="project" value="UniProtKB-KW"/>
</dbReference>